<keyword evidence="3" id="KW-0560">Oxidoreductase</keyword>
<dbReference type="CDD" id="cd03469">
    <property type="entry name" value="Rieske_RO_Alpha_N"/>
    <property type="match status" value="1"/>
</dbReference>
<evidence type="ECO:0000313" key="8">
    <source>
        <dbReference type="Proteomes" id="UP001597182"/>
    </source>
</evidence>
<feature type="domain" description="Rieske" evidence="6">
    <location>
        <begin position="35"/>
        <end position="138"/>
    </location>
</feature>
<keyword evidence="2" id="KW-0479">Metal-binding</keyword>
<reference evidence="8" key="1">
    <citation type="journal article" date="2019" name="Int. J. Syst. Evol. Microbiol.">
        <title>The Global Catalogue of Microorganisms (GCM) 10K type strain sequencing project: providing services to taxonomists for standard genome sequencing and annotation.</title>
        <authorList>
            <consortium name="The Broad Institute Genomics Platform"/>
            <consortium name="The Broad Institute Genome Sequencing Center for Infectious Disease"/>
            <person name="Wu L."/>
            <person name="Ma J."/>
        </authorList>
    </citation>
    <scope>NUCLEOTIDE SEQUENCE [LARGE SCALE GENOMIC DNA]</scope>
    <source>
        <strain evidence="8">CCUG 49018</strain>
    </source>
</reference>
<comment type="caution">
    <text evidence="7">The sequence shown here is derived from an EMBL/GenBank/DDBJ whole genome shotgun (WGS) entry which is preliminary data.</text>
</comment>
<evidence type="ECO:0000259" key="6">
    <source>
        <dbReference type="PROSITE" id="PS51296"/>
    </source>
</evidence>
<gene>
    <name evidence="7" type="ORF">ACFQ34_28605</name>
</gene>
<dbReference type="InterPro" id="IPR044043">
    <property type="entry name" value="VanA_C_cat"/>
</dbReference>
<evidence type="ECO:0000256" key="2">
    <source>
        <dbReference type="ARBA" id="ARBA00022723"/>
    </source>
</evidence>
<dbReference type="InterPro" id="IPR036922">
    <property type="entry name" value="Rieske_2Fe-2S_sf"/>
</dbReference>
<dbReference type="Pfam" id="PF00355">
    <property type="entry name" value="Rieske"/>
    <property type="match status" value="1"/>
</dbReference>
<dbReference type="Pfam" id="PF19112">
    <property type="entry name" value="VanA_C"/>
    <property type="match status" value="1"/>
</dbReference>
<dbReference type="PANTHER" id="PTHR21266">
    <property type="entry name" value="IRON-SULFUR DOMAIN CONTAINING PROTEIN"/>
    <property type="match status" value="1"/>
</dbReference>
<keyword evidence="4" id="KW-0408">Iron</keyword>
<dbReference type="SUPFAM" id="SSF55961">
    <property type="entry name" value="Bet v1-like"/>
    <property type="match status" value="1"/>
</dbReference>
<protein>
    <submittedName>
        <fullName evidence="7">Rieske 2Fe-2S domain-containing protein</fullName>
    </submittedName>
</protein>
<keyword evidence="5" id="KW-0411">Iron-sulfur</keyword>
<sequence length="361" mass="41149">MTLTDLPDESAFTSRVNEFNADGEARIYRSLRHFWHPVAYAEDLGDTPIRATLMGQQLVVVRLDGEVCVFDDLCAHRGSALSIGAVIGGRELQCPYHGWQYDSSGRCTLAPQRPDLAGHLRAGVHKYLSAERYGLIWACLVDEPYYPLPEYPQFDDPGLHHIACRPLTDWECSAPRRVENYTDYSHFAILHDGYLGDATQPAVPGHDVWRDENRLENLQDKKTLVRVPVDSAAWGGKDLPEDPYVYFSIDWRVFMPLTCMLNIVFSDGNKYNLLFHPTPLGPRSIRNFTIAGRDFGDPAKADEELGGFVHFIYEQDRPVVESQRPEELPEDLSEEMHLKGVDKYSIEYRRWLFELGEKLGS</sequence>
<evidence type="ECO:0000256" key="1">
    <source>
        <dbReference type="ARBA" id="ARBA00022714"/>
    </source>
</evidence>
<proteinExistence type="predicted"/>
<evidence type="ECO:0000256" key="4">
    <source>
        <dbReference type="ARBA" id="ARBA00023004"/>
    </source>
</evidence>
<dbReference type="InterPro" id="IPR050584">
    <property type="entry name" value="Cholesterol_7-desaturase"/>
</dbReference>
<dbReference type="PROSITE" id="PS51296">
    <property type="entry name" value="RIESKE"/>
    <property type="match status" value="1"/>
</dbReference>
<name>A0ABW3VPY8_9PSEU</name>
<dbReference type="PANTHER" id="PTHR21266:SF57">
    <property type="entry name" value="3-CHLOROBENZOATE-3,4-DIOXYGENASE"/>
    <property type="match status" value="1"/>
</dbReference>
<dbReference type="Gene3D" id="2.102.10.10">
    <property type="entry name" value="Rieske [2Fe-2S] iron-sulphur domain"/>
    <property type="match status" value="1"/>
</dbReference>
<dbReference type="InterPro" id="IPR017941">
    <property type="entry name" value="Rieske_2Fe-2S"/>
</dbReference>
<keyword evidence="8" id="KW-1185">Reference proteome</keyword>
<dbReference type="RefSeq" id="WP_346092680.1">
    <property type="nucleotide sequence ID" value="NZ_BAABKS010000058.1"/>
</dbReference>
<dbReference type="Proteomes" id="UP001597182">
    <property type="component" value="Unassembled WGS sequence"/>
</dbReference>
<dbReference type="EMBL" id="JBHTMB010000278">
    <property type="protein sequence ID" value="MFD1237264.1"/>
    <property type="molecule type" value="Genomic_DNA"/>
</dbReference>
<accession>A0ABW3VPY8</accession>
<evidence type="ECO:0000256" key="5">
    <source>
        <dbReference type="ARBA" id="ARBA00023014"/>
    </source>
</evidence>
<keyword evidence="1" id="KW-0001">2Fe-2S</keyword>
<dbReference type="Gene3D" id="3.90.380.10">
    <property type="entry name" value="Naphthalene 1,2-dioxygenase Alpha Subunit, Chain A, domain 1"/>
    <property type="match status" value="1"/>
</dbReference>
<evidence type="ECO:0000256" key="3">
    <source>
        <dbReference type="ARBA" id="ARBA00023002"/>
    </source>
</evidence>
<dbReference type="SUPFAM" id="SSF50022">
    <property type="entry name" value="ISP domain"/>
    <property type="match status" value="1"/>
</dbReference>
<evidence type="ECO:0000313" key="7">
    <source>
        <dbReference type="EMBL" id="MFD1237264.1"/>
    </source>
</evidence>
<organism evidence="7 8">
    <name type="scientific">Pseudonocardia benzenivorans</name>
    <dbReference type="NCBI Taxonomy" id="228005"/>
    <lineage>
        <taxon>Bacteria</taxon>
        <taxon>Bacillati</taxon>
        <taxon>Actinomycetota</taxon>
        <taxon>Actinomycetes</taxon>
        <taxon>Pseudonocardiales</taxon>
        <taxon>Pseudonocardiaceae</taxon>
        <taxon>Pseudonocardia</taxon>
    </lineage>
</organism>